<name>A0ABQ6MJA9_9STRA</name>
<feature type="region of interest" description="Disordered" evidence="1">
    <location>
        <begin position="189"/>
        <end position="234"/>
    </location>
</feature>
<feature type="region of interest" description="Disordered" evidence="1">
    <location>
        <begin position="126"/>
        <end position="171"/>
    </location>
</feature>
<evidence type="ECO:0000313" key="2">
    <source>
        <dbReference type="EMBL" id="GMI27628.1"/>
    </source>
</evidence>
<feature type="region of interest" description="Disordered" evidence="1">
    <location>
        <begin position="34"/>
        <end position="61"/>
    </location>
</feature>
<feature type="compositionally biased region" description="Basic and acidic residues" evidence="1">
    <location>
        <begin position="48"/>
        <end position="59"/>
    </location>
</feature>
<evidence type="ECO:0000256" key="1">
    <source>
        <dbReference type="SAM" id="MobiDB-lite"/>
    </source>
</evidence>
<protein>
    <submittedName>
        <fullName evidence="2">Uncharacterized protein</fullName>
    </submittedName>
</protein>
<gene>
    <name evidence="2" type="ORF">TeGR_g11231</name>
</gene>
<keyword evidence="3" id="KW-1185">Reference proteome</keyword>
<evidence type="ECO:0000313" key="3">
    <source>
        <dbReference type="Proteomes" id="UP001165060"/>
    </source>
</evidence>
<organism evidence="2 3">
    <name type="scientific">Tetraparma gracilis</name>
    <dbReference type="NCBI Taxonomy" id="2962635"/>
    <lineage>
        <taxon>Eukaryota</taxon>
        <taxon>Sar</taxon>
        <taxon>Stramenopiles</taxon>
        <taxon>Ochrophyta</taxon>
        <taxon>Bolidophyceae</taxon>
        <taxon>Parmales</taxon>
        <taxon>Triparmaceae</taxon>
        <taxon>Tetraparma</taxon>
    </lineage>
</organism>
<proteinExistence type="predicted"/>
<dbReference type="Proteomes" id="UP001165060">
    <property type="component" value="Unassembled WGS sequence"/>
</dbReference>
<comment type="caution">
    <text evidence="2">The sequence shown here is derived from an EMBL/GenBank/DDBJ whole genome shotgun (WGS) entry which is preliminary data.</text>
</comment>
<reference evidence="2 3" key="1">
    <citation type="journal article" date="2023" name="Commun. Biol.">
        <title>Genome analysis of Parmales, the sister group of diatoms, reveals the evolutionary specialization of diatoms from phago-mixotrophs to photoautotrophs.</title>
        <authorList>
            <person name="Ban H."/>
            <person name="Sato S."/>
            <person name="Yoshikawa S."/>
            <person name="Yamada K."/>
            <person name="Nakamura Y."/>
            <person name="Ichinomiya M."/>
            <person name="Sato N."/>
            <person name="Blanc-Mathieu R."/>
            <person name="Endo H."/>
            <person name="Kuwata A."/>
            <person name="Ogata H."/>
        </authorList>
    </citation>
    <scope>NUCLEOTIDE SEQUENCE [LARGE SCALE GENOMIC DNA]</scope>
</reference>
<accession>A0ABQ6MJA9</accession>
<sequence length="234" mass="24136">MPPAHLVPGSVHLVPGSAPISNPALRNGDARHAHNLQQQRGYRGFPEYGREGGQGRDENGDWNAYAAAHTALHVNPATPHHLQQAAALIPDTSSTAASAWSSSTPWGAAPSSAAASLSAMSVSAPNPPYPETCDDDLKPAVPLPRRLTLSGPAGTPAQALRPGAPFSPRSPEREVLSALLFMRCPPPGSSAGLPAKALRKSEPGARGGRTGMSPKGKKGRVEVEGAAPPHPEVV</sequence>
<dbReference type="EMBL" id="BRYB01002927">
    <property type="protein sequence ID" value="GMI27628.1"/>
    <property type="molecule type" value="Genomic_DNA"/>
</dbReference>